<proteinExistence type="predicted"/>
<feature type="domain" description="START" evidence="1">
    <location>
        <begin position="51"/>
        <end position="188"/>
    </location>
</feature>
<dbReference type="AlphaFoldDB" id="A0A6M2BQR1"/>
<dbReference type="InterPro" id="IPR002913">
    <property type="entry name" value="START_lipid-bd_dom"/>
</dbReference>
<gene>
    <name evidence="2" type="ORF">G7Y85_08525</name>
</gene>
<dbReference type="InterPro" id="IPR028347">
    <property type="entry name" value="START_dom_prot"/>
</dbReference>
<dbReference type="EMBL" id="JAAMOW010000004">
    <property type="protein sequence ID" value="NGY04808.1"/>
    <property type="molecule type" value="Genomic_DNA"/>
</dbReference>
<dbReference type="InterPro" id="IPR023393">
    <property type="entry name" value="START-like_dom_sf"/>
</dbReference>
<dbReference type="RefSeq" id="WP_166254915.1">
    <property type="nucleotide sequence ID" value="NZ_JAAMOW010000004.1"/>
</dbReference>
<keyword evidence="3" id="KW-1185">Reference proteome</keyword>
<dbReference type="InterPro" id="IPR051213">
    <property type="entry name" value="START_lipid_transfer"/>
</dbReference>
<dbReference type="PIRSF" id="PIRSF039033">
    <property type="entry name" value="START_dom"/>
    <property type="match status" value="1"/>
</dbReference>
<dbReference type="PANTHER" id="PTHR19308">
    <property type="entry name" value="PHOSPHATIDYLCHOLINE TRANSFER PROTEIN"/>
    <property type="match status" value="1"/>
</dbReference>
<sequence>MPASRAVAADDWRLELDRDGIQVQTRAVDGWSIRQIRGSARIAARLPSVVAVIDDPAAQDRLEERVAQATIQHRESATRYQLYARLHMPWPVSDRDIVNQRQIRQDPTSFVVTITDTALRDAAPRPGNGVVRIVRSTQVWTLTPDGDGVRAQVTLLSDPNGPLPAALINSMSISTPFKMLKALRALAQSPPYALARPAFIEDPGTR</sequence>
<dbReference type="Gene3D" id="3.30.530.20">
    <property type="match status" value="1"/>
</dbReference>
<dbReference type="GO" id="GO:0008289">
    <property type="term" value="F:lipid binding"/>
    <property type="evidence" value="ECO:0007669"/>
    <property type="project" value="InterPro"/>
</dbReference>
<dbReference type="GO" id="GO:0005737">
    <property type="term" value="C:cytoplasm"/>
    <property type="evidence" value="ECO:0007669"/>
    <property type="project" value="UniProtKB-ARBA"/>
</dbReference>
<evidence type="ECO:0000313" key="3">
    <source>
        <dbReference type="Proteomes" id="UP000472676"/>
    </source>
</evidence>
<dbReference type="PANTHER" id="PTHR19308:SF14">
    <property type="entry name" value="START DOMAIN-CONTAINING PROTEIN"/>
    <property type="match status" value="1"/>
</dbReference>
<dbReference type="Proteomes" id="UP000472676">
    <property type="component" value="Unassembled WGS sequence"/>
</dbReference>
<evidence type="ECO:0000259" key="1">
    <source>
        <dbReference type="Pfam" id="PF01852"/>
    </source>
</evidence>
<organism evidence="2 3">
    <name type="scientific">Solimonas terrae</name>
    <dbReference type="NCBI Taxonomy" id="1396819"/>
    <lineage>
        <taxon>Bacteria</taxon>
        <taxon>Pseudomonadati</taxon>
        <taxon>Pseudomonadota</taxon>
        <taxon>Gammaproteobacteria</taxon>
        <taxon>Nevskiales</taxon>
        <taxon>Nevskiaceae</taxon>
        <taxon>Solimonas</taxon>
    </lineage>
</organism>
<accession>A0A6M2BQR1</accession>
<dbReference type="Pfam" id="PF01852">
    <property type="entry name" value="START"/>
    <property type="match status" value="1"/>
</dbReference>
<comment type="caution">
    <text evidence="2">The sequence shown here is derived from an EMBL/GenBank/DDBJ whole genome shotgun (WGS) entry which is preliminary data.</text>
</comment>
<evidence type="ECO:0000313" key="2">
    <source>
        <dbReference type="EMBL" id="NGY04808.1"/>
    </source>
</evidence>
<protein>
    <recommendedName>
        <fullName evidence="1">START domain-containing protein</fullName>
    </recommendedName>
</protein>
<name>A0A6M2BQR1_9GAMM</name>
<reference evidence="2 3" key="1">
    <citation type="journal article" date="2014" name="Int. J. Syst. Evol. Microbiol.">
        <title>Solimonas terrae sp. nov., isolated from soil.</title>
        <authorList>
            <person name="Kim S.J."/>
            <person name="Moon J.Y."/>
            <person name="Weon H.Y."/>
            <person name="Ahn J.H."/>
            <person name="Chen W.M."/>
            <person name="Kwon S.W."/>
        </authorList>
    </citation>
    <scope>NUCLEOTIDE SEQUENCE [LARGE SCALE GENOMIC DNA]</scope>
    <source>
        <strain evidence="2 3">KIS83-12</strain>
    </source>
</reference>
<dbReference type="SUPFAM" id="SSF55961">
    <property type="entry name" value="Bet v1-like"/>
    <property type="match status" value="1"/>
</dbReference>